<evidence type="ECO:0000313" key="1">
    <source>
        <dbReference type="EMBL" id="CAD0138117.1"/>
    </source>
</evidence>
<gene>
    <name evidence="1" type="ORF">STHERMO_1304</name>
</gene>
<organism evidence="1 2">
    <name type="scientific">Streptococcus thermophilus</name>
    <dbReference type="NCBI Taxonomy" id="1308"/>
    <lineage>
        <taxon>Bacteria</taxon>
        <taxon>Bacillati</taxon>
        <taxon>Bacillota</taxon>
        <taxon>Bacilli</taxon>
        <taxon>Lactobacillales</taxon>
        <taxon>Streptococcaceae</taxon>
        <taxon>Streptococcus</taxon>
    </lineage>
</organism>
<sequence>MKRSRITIHFVHKSSLLLYTKTSMTTMKSFYKLKYEKVSMFV</sequence>
<proteinExistence type="predicted"/>
<dbReference type="Proteomes" id="UP000509833">
    <property type="component" value="Chromosome"/>
</dbReference>
<dbReference type="EMBL" id="LR822017">
    <property type="protein sequence ID" value="CAD0138117.1"/>
    <property type="molecule type" value="Genomic_DNA"/>
</dbReference>
<accession>A0A7U7C554</accession>
<dbReference type="AlphaFoldDB" id="A0A7U7C554"/>
<evidence type="ECO:0000313" key="2">
    <source>
        <dbReference type="Proteomes" id="UP000509833"/>
    </source>
</evidence>
<reference evidence="1 2" key="1">
    <citation type="submission" date="2020-06" db="EMBL/GenBank/DDBJ databases">
        <authorList>
            <person name="Chuat V."/>
        </authorList>
    </citation>
    <scope>NUCLEOTIDE SEQUENCE [LARGE SCALE GENOMIC DNA]</scope>
    <source>
        <strain evidence="1">STH_CIRM_336</strain>
    </source>
</reference>
<name>A0A7U7C554_STRTR</name>
<protein>
    <submittedName>
        <fullName evidence="1">Uncharacterized protein</fullName>
    </submittedName>
</protein>